<sequence>MVLTSNQEVVTNAAPPEQKIDGELSISPKTPNSQSSRKPFPVGAEVEVRISSEGFHDSWYEAIVLRHYRITRHVKYKVQYVEFVLEEGSGEKLVEVVLAKDVRPRAPRRFTSNGPSFSIPNNEDEDSEFNMHDLVEAFHNDGWWHGVISGLRSPDTGLYTVSFPNSREVFQFKPADIRPLLTFANSLWSPDLRIPQKTEAYQEGDKVDVHRVRDDYGESWFPSRVKKVIHHSYYLVKYESSNAHPNDDLTEILDPRHLRPAVDCMPGTILYTVGSDVEVLHGGGWCPGVVSSGLSGSSYAVTIESRAEQMTVQFHVSNMRLRLKWDGRRWSKWVSPSKDSLESDDEVPITKLIRVLAKSSKSIGNSRAIKRAVQKVSRSRKLPTGLKDFHFKASTAKRSITCKRNLNGWAPDLKAFLPLSKNWVSTYLSPNSEFNQHTLAEHTLDKSVTPENVLPFVVTSTLWKSLETTPVFVRIPQRPHFKMLESECEEEREGKAIGMMVTYAKLVDSIPRLKIHTELKVIEEKIACLDSLGKNGFIVDPMRSCLCHLLEIKTNCSKFALQQVELETKLAKEKDSLASANGCEDKLADINKSIAKLKEQLNIMEKQKKSIMEKRAGVSGSAAVLEHNISRIEVEIVRIKRAYESASEEFDRVISRLPGASSTCGF</sequence>
<dbReference type="PANTHER" id="PTHR31917:SF147">
    <property type="entry name" value="AGENET DOMAIN-CONTAINING PROTEIN"/>
    <property type="match status" value="1"/>
</dbReference>
<evidence type="ECO:0000256" key="3">
    <source>
        <dbReference type="SAM" id="Coils"/>
    </source>
</evidence>
<dbReference type="CDD" id="cd20405">
    <property type="entry name" value="Tudor_Agenet_AtDUF_rpt1_3"/>
    <property type="match status" value="1"/>
</dbReference>
<comment type="caution">
    <text evidence="6">The sequence shown here is derived from an EMBL/GenBank/DDBJ whole genome shotgun (WGS) entry which is preliminary data.</text>
</comment>
<gene>
    <name evidence="6" type="ORF">LUZ61_020203</name>
</gene>
<reference evidence="6 7" key="1">
    <citation type="journal article" date="2022" name="Cell">
        <title>Repeat-based holocentromeres influence genome architecture and karyotype evolution.</title>
        <authorList>
            <person name="Hofstatter P.G."/>
            <person name="Thangavel G."/>
            <person name="Lux T."/>
            <person name="Neumann P."/>
            <person name="Vondrak T."/>
            <person name="Novak P."/>
            <person name="Zhang M."/>
            <person name="Costa L."/>
            <person name="Castellani M."/>
            <person name="Scott A."/>
            <person name="Toegelov H."/>
            <person name="Fuchs J."/>
            <person name="Mata-Sucre Y."/>
            <person name="Dias Y."/>
            <person name="Vanzela A.L.L."/>
            <person name="Huettel B."/>
            <person name="Almeida C.C.S."/>
            <person name="Simkova H."/>
            <person name="Souza G."/>
            <person name="Pedrosa-Harand A."/>
            <person name="Macas J."/>
            <person name="Mayer K.F.X."/>
            <person name="Houben A."/>
            <person name="Marques A."/>
        </authorList>
    </citation>
    <scope>NUCLEOTIDE SEQUENCE [LARGE SCALE GENOMIC DNA]</scope>
    <source>
        <strain evidence="6">RhyTen1mFocal</strain>
    </source>
</reference>
<feature type="domain" description="Agenet" evidence="5">
    <location>
        <begin position="269"/>
        <end position="327"/>
    </location>
</feature>
<proteinExistence type="predicted"/>
<feature type="domain" description="Agenet" evidence="5">
    <location>
        <begin position="38"/>
        <end position="110"/>
    </location>
</feature>
<dbReference type="SMART" id="SM00743">
    <property type="entry name" value="Agenet"/>
    <property type="match status" value="4"/>
</dbReference>
<evidence type="ECO:0000256" key="4">
    <source>
        <dbReference type="SAM" id="MobiDB-lite"/>
    </source>
</evidence>
<keyword evidence="7" id="KW-1185">Reference proteome</keyword>
<feature type="compositionally biased region" description="Polar residues" evidence="4">
    <location>
        <begin position="27"/>
        <end position="37"/>
    </location>
</feature>
<organism evidence="6 7">
    <name type="scientific">Rhynchospora tenuis</name>
    <dbReference type="NCBI Taxonomy" id="198213"/>
    <lineage>
        <taxon>Eukaryota</taxon>
        <taxon>Viridiplantae</taxon>
        <taxon>Streptophyta</taxon>
        <taxon>Embryophyta</taxon>
        <taxon>Tracheophyta</taxon>
        <taxon>Spermatophyta</taxon>
        <taxon>Magnoliopsida</taxon>
        <taxon>Liliopsida</taxon>
        <taxon>Poales</taxon>
        <taxon>Cyperaceae</taxon>
        <taxon>Cyperoideae</taxon>
        <taxon>Rhynchosporeae</taxon>
        <taxon>Rhynchospora</taxon>
    </lineage>
</organism>
<dbReference type="Gene3D" id="2.30.30.140">
    <property type="match status" value="1"/>
</dbReference>
<evidence type="ECO:0000256" key="2">
    <source>
        <dbReference type="ARBA" id="ARBA00022604"/>
    </source>
</evidence>
<evidence type="ECO:0000259" key="5">
    <source>
        <dbReference type="SMART" id="SM00743"/>
    </source>
</evidence>
<dbReference type="EMBL" id="JAMRDG010000002">
    <property type="protein sequence ID" value="KAJ3691039.1"/>
    <property type="molecule type" value="Genomic_DNA"/>
</dbReference>
<dbReference type="Pfam" id="PF05641">
    <property type="entry name" value="Agenet"/>
    <property type="match status" value="2"/>
</dbReference>
<keyword evidence="3" id="KW-0175">Coiled coil</keyword>
<dbReference type="InterPro" id="IPR008395">
    <property type="entry name" value="Agenet-like_dom"/>
</dbReference>
<keyword evidence="1" id="KW-0813">Transport</keyword>
<feature type="domain" description="Agenet" evidence="5">
    <location>
        <begin position="127"/>
        <end position="185"/>
    </location>
</feature>
<feature type="coiled-coil region" evidence="3">
    <location>
        <begin position="580"/>
        <end position="649"/>
    </location>
</feature>
<dbReference type="Proteomes" id="UP001210211">
    <property type="component" value="Unassembled WGS sequence"/>
</dbReference>
<evidence type="ECO:0000313" key="7">
    <source>
        <dbReference type="Proteomes" id="UP001210211"/>
    </source>
</evidence>
<dbReference type="AlphaFoldDB" id="A0AAD6ENK2"/>
<dbReference type="CDD" id="cd20406">
    <property type="entry name" value="Tudor_Agenet_AtDUF_rpt2_4"/>
    <property type="match status" value="1"/>
</dbReference>
<evidence type="ECO:0000256" key="1">
    <source>
        <dbReference type="ARBA" id="ARBA00022448"/>
    </source>
</evidence>
<keyword evidence="2" id="KW-0341">Growth regulation</keyword>
<feature type="region of interest" description="Disordered" evidence="4">
    <location>
        <begin position="1"/>
        <end position="40"/>
    </location>
</feature>
<dbReference type="InterPro" id="IPR014002">
    <property type="entry name" value="Agenet_dom_plant"/>
</dbReference>
<accession>A0AAD6ENK2</accession>
<feature type="compositionally biased region" description="Polar residues" evidence="4">
    <location>
        <begin position="1"/>
        <end position="10"/>
    </location>
</feature>
<dbReference type="InterPro" id="IPR007930">
    <property type="entry name" value="DUF724"/>
</dbReference>
<protein>
    <recommendedName>
        <fullName evidence="5">Agenet domain-containing protein</fullName>
    </recommendedName>
</protein>
<dbReference type="Pfam" id="PF05266">
    <property type="entry name" value="DUF724"/>
    <property type="match status" value="1"/>
</dbReference>
<dbReference type="PANTHER" id="PTHR31917">
    <property type="entry name" value="AGENET DOMAIN-CONTAINING PROTEIN-RELATED"/>
    <property type="match status" value="1"/>
</dbReference>
<name>A0AAD6ENK2_9POAL</name>
<evidence type="ECO:0000313" key="6">
    <source>
        <dbReference type="EMBL" id="KAJ3691039.1"/>
    </source>
</evidence>
<feature type="domain" description="Agenet" evidence="5">
    <location>
        <begin position="199"/>
        <end position="263"/>
    </location>
</feature>